<keyword evidence="12" id="KW-0460">Magnesium</keyword>
<evidence type="ECO:0000256" key="14">
    <source>
        <dbReference type="ARBA" id="ARBA00023118"/>
    </source>
</evidence>
<evidence type="ECO:0000259" key="23">
    <source>
        <dbReference type="PROSITE" id="PS51194"/>
    </source>
</evidence>
<evidence type="ECO:0000256" key="10">
    <source>
        <dbReference type="ARBA" id="ARBA00022833"/>
    </source>
</evidence>
<keyword evidence="18" id="KW-0175">Coiled coil</keyword>
<dbReference type="GO" id="GO:0005737">
    <property type="term" value="C:cytoplasm"/>
    <property type="evidence" value="ECO:0007669"/>
    <property type="project" value="TreeGrafter"/>
</dbReference>
<dbReference type="InterPro" id="IPR006935">
    <property type="entry name" value="Helicase/UvrB_N"/>
</dbReference>
<evidence type="ECO:0000259" key="22">
    <source>
        <dbReference type="PROSITE" id="PS51192"/>
    </source>
</evidence>
<dbReference type="OrthoDB" id="416741at2759"/>
<sequence>MELEEPYLEEELDSDEERELINGAGTDHSDDESDIDIDYDVAHAHAPKTSSEKRKAQNEVFVAWANKRTEEITEKEVKQAIQGADDETLSIKDILAKQDVSATITSPRDYQMELFEKAKQENIIAVLDTGSGKTHIATLLLRHILDGELESRAKENAPRLAFFLVDSVNLVFQQTNVLQCGLDHNVVGLCGSMGVDLWEAKTWDKHFAGNMVIVCTAEVLVQCLMHSFINMGRINLLIFDEAHHAKKNHAYARILKDYYMAETDMFKRPKIFGMTASPVDAKVDVKQAAIELETLLHCKIATTSDLTMMQNQISKPFENVVYYDALTAPFETQLHQQLKARFGDLRPFQNLFRVSKEISSELGRWAADIYWSSAFSEEEERKTEMRQERRFHAQKVAKPMAKLDEEVALLRQAAEVVKNFDFGIPKEDLNDISSKVKSLVEWLQLYFSRPTESRCIVFVERRYTARLLLLIAKHLGGSYLRGGMLVGVNSTAGDVNVSLRQQILTVASFRKGELNCLFATSVAEEGLDIPQCNLIVRFDLYRTMISYVQSRGRARHTNSKYLHMVERGHLAQGQIVNEARSAEIIMRTFCQQLPADRLIDVLDADVADELAKQRGLRSFTDPVTGAKLTYSSSLGVLAHFCACLPQGEEAVSQPTYIIARHGGKFICEVILPEASPVRSALGIAASKKSIAKQGAAFEACIALRKGRYINAHLLPIYTKQLPAMRNAQLALDVRKKDLYPMRTKPDFWNYGRGERPKTLYMTVLDLDNGLERPHTPICLLTRQKFPAMPVFPLYLTNGTQTGVTSVSLEKSFEVSEEQLEQLTLVTLRVYHDIFAKLFENDASKMSYWLVPFKPIGSPLDPSHDNPCDLINWEDVNMIYRYDNDARWTPEVPNESLANRFIVDLWDGGRRFFSIAVDPSKTPLDPVPSTAPRNKRFNDNILDYSVSLWTKSRTIRKWDLSQPVVAVEKVPFRRNLLAPIETDDEIVSQCSAYVCPEPLRFSSLPANFVATCYTFPAIVHRFDSYLIALDACKVSGLRVCPSLALEALTKDSDNTDDHEGEKINIRSGMGPNYERLEFMGDCFLKMATSISVFVQRPDDNEFEFHVRRMLLLCNKNLFKTARKLHLYEYVRSMAFSRRLWYPEGLKLLQGKGAKKTRDDVVRVRLGDKSVADICEALIGAAFMEDNKLGTFEPARWDQAVKAVNVMVDNEDHKMEKWADYYKAYSMPKYQYVEATQSQLNLAAQIEQKHPYHFKWPRLLRSAFIHPSQSYMWEKIPHYQRLEFLGDSLLDMVFVAHLFYGHPTKDPQWLTEHKMPMVSNKFLGALCVKLDFHVHLRHNNQALQHQIREYVTEVKEAEREANGSPDYWTTVSEPPKCLADIIEAFVGALFVDSEFDFNTVQQFFDLHVKPYFEDMSIYDTFANNHPTTKLTKLLQVDLGCQEWRIATRMCDSVIPGARPTVVAMVLVHMKVIADGTAVSGRYARIKASNNGLELLEGLPQFEFRQRFGCDCQEVDEGLMEVDKTKEELEAEADRMGSAI</sequence>
<feature type="coiled-coil region" evidence="18">
    <location>
        <begin position="1509"/>
        <end position="1536"/>
    </location>
</feature>
<dbReference type="PANTHER" id="PTHR14950:SF62">
    <property type="entry name" value="DICER-LIKE PROTEIN 1"/>
    <property type="match status" value="1"/>
</dbReference>
<dbReference type="Gene3D" id="3.40.50.300">
    <property type="entry name" value="P-loop containing nucleotide triphosphate hydrolases"/>
    <property type="match status" value="2"/>
</dbReference>
<evidence type="ECO:0000256" key="5">
    <source>
        <dbReference type="ARBA" id="ARBA00022723"/>
    </source>
</evidence>
<dbReference type="InterPro" id="IPR036389">
    <property type="entry name" value="RNase_III_sf"/>
</dbReference>
<evidence type="ECO:0000256" key="1">
    <source>
        <dbReference type="ARBA" id="ARBA00001936"/>
    </source>
</evidence>
<dbReference type="InterPro" id="IPR038248">
    <property type="entry name" value="Dicer_dimer_sf"/>
</dbReference>
<feature type="compositionally biased region" description="Acidic residues" evidence="19">
    <location>
        <begin position="29"/>
        <end position="39"/>
    </location>
</feature>
<dbReference type="EMBL" id="MU004187">
    <property type="protein sequence ID" value="KAF2497083.1"/>
    <property type="molecule type" value="Genomic_DNA"/>
</dbReference>
<dbReference type="Pfam" id="PF04851">
    <property type="entry name" value="ResIII"/>
    <property type="match status" value="1"/>
</dbReference>
<dbReference type="GO" id="GO:0051607">
    <property type="term" value="P:defense response to virus"/>
    <property type="evidence" value="ECO:0007669"/>
    <property type="project" value="UniProtKB-KW"/>
</dbReference>
<organism evidence="25 26">
    <name type="scientific">Lophium mytilinum</name>
    <dbReference type="NCBI Taxonomy" id="390894"/>
    <lineage>
        <taxon>Eukaryota</taxon>
        <taxon>Fungi</taxon>
        <taxon>Dikarya</taxon>
        <taxon>Ascomycota</taxon>
        <taxon>Pezizomycotina</taxon>
        <taxon>Dothideomycetes</taxon>
        <taxon>Pleosporomycetidae</taxon>
        <taxon>Mytilinidiales</taxon>
        <taxon>Mytilinidiaceae</taxon>
        <taxon>Lophium</taxon>
    </lineage>
</organism>
<evidence type="ECO:0000259" key="21">
    <source>
        <dbReference type="PROSITE" id="PS50821"/>
    </source>
</evidence>
<dbReference type="GO" id="GO:0004525">
    <property type="term" value="F:ribonuclease III activity"/>
    <property type="evidence" value="ECO:0007669"/>
    <property type="project" value="InterPro"/>
</dbReference>
<dbReference type="SMART" id="SM00490">
    <property type="entry name" value="HELICc"/>
    <property type="match status" value="1"/>
</dbReference>
<evidence type="ECO:0000313" key="26">
    <source>
        <dbReference type="Proteomes" id="UP000799750"/>
    </source>
</evidence>
<dbReference type="Proteomes" id="UP000799750">
    <property type="component" value="Unassembled WGS sequence"/>
</dbReference>
<gene>
    <name evidence="25" type="ORF">BU16DRAFT_607946</name>
</gene>
<keyword evidence="9" id="KW-0347">Helicase</keyword>
<dbReference type="InterPro" id="IPR027417">
    <property type="entry name" value="P-loop_NTPase"/>
</dbReference>
<dbReference type="PROSITE" id="PS50821">
    <property type="entry name" value="PAZ"/>
    <property type="match status" value="1"/>
</dbReference>
<dbReference type="CDD" id="cd18034">
    <property type="entry name" value="DEXHc_dicer"/>
    <property type="match status" value="1"/>
</dbReference>
<feature type="domain" description="Dicer dsRNA-binding fold" evidence="24">
    <location>
        <begin position="633"/>
        <end position="723"/>
    </location>
</feature>
<dbReference type="FunFam" id="3.40.50.300:FF:001988">
    <property type="entry name" value="Dicer-like protein 1"/>
    <property type="match status" value="1"/>
</dbReference>
<proteinExistence type="inferred from homology"/>
<dbReference type="GO" id="GO:0030422">
    <property type="term" value="P:siRNA processing"/>
    <property type="evidence" value="ECO:0007669"/>
    <property type="project" value="TreeGrafter"/>
</dbReference>
<keyword evidence="7" id="KW-0547">Nucleotide-binding</keyword>
<feature type="compositionally biased region" description="Acidic residues" evidence="19">
    <location>
        <begin position="1"/>
        <end position="18"/>
    </location>
</feature>
<reference evidence="25" key="1">
    <citation type="journal article" date="2020" name="Stud. Mycol.">
        <title>101 Dothideomycetes genomes: a test case for predicting lifestyles and emergence of pathogens.</title>
        <authorList>
            <person name="Haridas S."/>
            <person name="Albert R."/>
            <person name="Binder M."/>
            <person name="Bloem J."/>
            <person name="Labutti K."/>
            <person name="Salamov A."/>
            <person name="Andreopoulos B."/>
            <person name="Baker S."/>
            <person name="Barry K."/>
            <person name="Bills G."/>
            <person name="Bluhm B."/>
            <person name="Cannon C."/>
            <person name="Castanera R."/>
            <person name="Culley D."/>
            <person name="Daum C."/>
            <person name="Ezra D."/>
            <person name="Gonzalez J."/>
            <person name="Henrissat B."/>
            <person name="Kuo A."/>
            <person name="Liang C."/>
            <person name="Lipzen A."/>
            <person name="Lutzoni F."/>
            <person name="Magnuson J."/>
            <person name="Mondo S."/>
            <person name="Nolan M."/>
            <person name="Ohm R."/>
            <person name="Pangilinan J."/>
            <person name="Park H.-J."/>
            <person name="Ramirez L."/>
            <person name="Alfaro M."/>
            <person name="Sun H."/>
            <person name="Tritt A."/>
            <person name="Yoshinaga Y."/>
            <person name="Zwiers L.-H."/>
            <person name="Turgeon B."/>
            <person name="Goodwin S."/>
            <person name="Spatafora J."/>
            <person name="Crous P."/>
            <person name="Grigoriev I."/>
        </authorList>
    </citation>
    <scope>NUCLEOTIDE SEQUENCE</scope>
    <source>
        <strain evidence="25">CBS 269.34</strain>
    </source>
</reference>
<dbReference type="Pfam" id="PF24995">
    <property type="entry name" value="DSRM_2"/>
    <property type="match status" value="1"/>
</dbReference>
<dbReference type="GO" id="GO:0005524">
    <property type="term" value="F:ATP binding"/>
    <property type="evidence" value="ECO:0007669"/>
    <property type="project" value="UniProtKB-KW"/>
</dbReference>
<keyword evidence="11" id="KW-0067">ATP-binding</keyword>
<evidence type="ECO:0000256" key="4">
    <source>
        <dbReference type="ARBA" id="ARBA00022721"/>
    </source>
</evidence>
<dbReference type="GO" id="GO:0046872">
    <property type="term" value="F:metal ion binding"/>
    <property type="evidence" value="ECO:0007669"/>
    <property type="project" value="UniProtKB-KW"/>
</dbReference>
<evidence type="ECO:0000256" key="19">
    <source>
        <dbReference type="SAM" id="MobiDB-lite"/>
    </source>
</evidence>
<evidence type="ECO:0000256" key="18">
    <source>
        <dbReference type="SAM" id="Coils"/>
    </source>
</evidence>
<keyword evidence="6" id="KW-0677">Repeat</keyword>
<evidence type="ECO:0000256" key="3">
    <source>
        <dbReference type="ARBA" id="ARBA00020797"/>
    </source>
</evidence>
<dbReference type="SUPFAM" id="SSF52540">
    <property type="entry name" value="P-loop containing nucleoside triphosphate hydrolases"/>
    <property type="match status" value="1"/>
</dbReference>
<dbReference type="GO" id="GO:0005634">
    <property type="term" value="C:nucleus"/>
    <property type="evidence" value="ECO:0007669"/>
    <property type="project" value="TreeGrafter"/>
</dbReference>
<evidence type="ECO:0000256" key="7">
    <source>
        <dbReference type="ARBA" id="ARBA00022741"/>
    </source>
</evidence>
<keyword evidence="5" id="KW-0479">Metal-binding</keyword>
<dbReference type="GO" id="GO:0050688">
    <property type="term" value="P:regulation of defense response to virus"/>
    <property type="evidence" value="ECO:0007669"/>
    <property type="project" value="UniProtKB-KW"/>
</dbReference>
<dbReference type="SMART" id="SM00535">
    <property type="entry name" value="RIBOc"/>
    <property type="match status" value="2"/>
</dbReference>
<dbReference type="InterPro" id="IPR001650">
    <property type="entry name" value="Helicase_C-like"/>
</dbReference>
<dbReference type="FunFam" id="3.30.160.380:FF:000004">
    <property type="entry name" value="Dicer-like protein 1"/>
    <property type="match status" value="1"/>
</dbReference>
<dbReference type="InterPro" id="IPR005034">
    <property type="entry name" value="Dicer_dimerisation"/>
</dbReference>
<comment type="similarity">
    <text evidence="16 17">Belongs to the helicase family. Dicer subfamily.</text>
</comment>
<dbReference type="FunFam" id="1.10.1520.10:FF:000026">
    <property type="entry name" value="Dicer-like protein 1"/>
    <property type="match status" value="1"/>
</dbReference>
<keyword evidence="15" id="KW-0464">Manganese</keyword>
<dbReference type="Pfam" id="PF00636">
    <property type="entry name" value="Ribonuclease_3"/>
    <property type="match status" value="2"/>
</dbReference>
<feature type="domain" description="RNase III" evidence="20">
    <location>
        <begin position="1042"/>
        <end position="1185"/>
    </location>
</feature>
<keyword evidence="26" id="KW-1185">Reference proteome</keyword>
<dbReference type="PROSITE" id="PS00517">
    <property type="entry name" value="RNASE_3_1"/>
    <property type="match status" value="1"/>
</dbReference>
<evidence type="ECO:0000256" key="11">
    <source>
        <dbReference type="ARBA" id="ARBA00022840"/>
    </source>
</evidence>
<evidence type="ECO:0000256" key="15">
    <source>
        <dbReference type="ARBA" id="ARBA00023211"/>
    </source>
</evidence>
<evidence type="ECO:0000256" key="17">
    <source>
        <dbReference type="PROSITE-ProRule" id="PRU00657"/>
    </source>
</evidence>
<keyword evidence="10" id="KW-0862">Zinc</keyword>
<comment type="cofactor">
    <cofactor evidence="1">
        <name>Mn(2+)</name>
        <dbReference type="ChEBI" id="CHEBI:29035"/>
    </cofactor>
</comment>
<keyword evidence="13 17" id="KW-0694">RNA-binding</keyword>
<evidence type="ECO:0000256" key="9">
    <source>
        <dbReference type="ARBA" id="ARBA00022806"/>
    </source>
</evidence>
<dbReference type="Gene3D" id="3.30.160.380">
    <property type="entry name" value="Dicer dimerisation domain"/>
    <property type="match status" value="1"/>
</dbReference>
<dbReference type="GO" id="GO:0003677">
    <property type="term" value="F:DNA binding"/>
    <property type="evidence" value="ECO:0007669"/>
    <property type="project" value="InterPro"/>
</dbReference>
<feature type="domain" description="Helicase ATP-binding" evidence="22">
    <location>
        <begin position="114"/>
        <end position="296"/>
    </location>
</feature>
<evidence type="ECO:0000313" key="25">
    <source>
        <dbReference type="EMBL" id="KAF2497083.1"/>
    </source>
</evidence>
<evidence type="ECO:0000256" key="8">
    <source>
        <dbReference type="ARBA" id="ARBA00022801"/>
    </source>
</evidence>
<dbReference type="GO" id="GO:0003723">
    <property type="term" value="F:RNA binding"/>
    <property type="evidence" value="ECO:0007669"/>
    <property type="project" value="UniProtKB-UniRule"/>
</dbReference>
<evidence type="ECO:0000256" key="13">
    <source>
        <dbReference type="ARBA" id="ARBA00022884"/>
    </source>
</evidence>
<dbReference type="SMART" id="SM00487">
    <property type="entry name" value="DEXDc"/>
    <property type="match status" value="1"/>
</dbReference>
<keyword evidence="8" id="KW-0378">Hydrolase</keyword>
<dbReference type="PANTHER" id="PTHR14950">
    <property type="entry name" value="DICER-RELATED"/>
    <property type="match status" value="1"/>
</dbReference>
<dbReference type="CDD" id="cd18802">
    <property type="entry name" value="SF2_C_dicer"/>
    <property type="match status" value="1"/>
</dbReference>
<evidence type="ECO:0000256" key="12">
    <source>
        <dbReference type="ARBA" id="ARBA00022842"/>
    </source>
</evidence>
<evidence type="ECO:0000256" key="6">
    <source>
        <dbReference type="ARBA" id="ARBA00022737"/>
    </source>
</evidence>
<keyword evidence="4" id="KW-0930">Antiviral protein</keyword>
<evidence type="ECO:0000256" key="2">
    <source>
        <dbReference type="ARBA" id="ARBA00001946"/>
    </source>
</evidence>
<dbReference type="PROSITE" id="PS51327">
    <property type="entry name" value="DICER_DSRBF"/>
    <property type="match status" value="1"/>
</dbReference>
<name>A0A6A6QZP4_9PEZI</name>
<dbReference type="Pfam" id="PF03368">
    <property type="entry name" value="Dicer_dimer"/>
    <property type="match status" value="1"/>
</dbReference>
<dbReference type="Gene3D" id="1.10.1520.10">
    <property type="entry name" value="Ribonuclease III domain"/>
    <property type="match status" value="2"/>
</dbReference>
<keyword evidence="14" id="KW-0051">Antiviral defense</keyword>
<evidence type="ECO:0000259" key="20">
    <source>
        <dbReference type="PROSITE" id="PS50142"/>
    </source>
</evidence>
<dbReference type="PROSITE" id="PS51194">
    <property type="entry name" value="HELICASE_CTER"/>
    <property type="match status" value="1"/>
</dbReference>
<feature type="domain" description="PAZ" evidence="21">
    <location>
        <begin position="870"/>
        <end position="1002"/>
    </location>
</feature>
<evidence type="ECO:0000256" key="16">
    <source>
        <dbReference type="ARBA" id="ARBA00035116"/>
    </source>
</evidence>
<protein>
    <recommendedName>
        <fullName evidence="3">Dicer-like protein 1</fullName>
    </recommendedName>
</protein>
<dbReference type="InterPro" id="IPR003100">
    <property type="entry name" value="PAZ_dom"/>
</dbReference>
<dbReference type="Pfam" id="PF00271">
    <property type="entry name" value="Helicase_C"/>
    <property type="match status" value="1"/>
</dbReference>
<evidence type="ECO:0000259" key="24">
    <source>
        <dbReference type="PROSITE" id="PS51327"/>
    </source>
</evidence>
<dbReference type="InterPro" id="IPR014001">
    <property type="entry name" value="Helicase_ATP-bd"/>
</dbReference>
<feature type="domain" description="RNase III" evidence="20">
    <location>
        <begin position="1241"/>
        <end position="1392"/>
    </location>
</feature>
<feature type="region of interest" description="Disordered" evidence="19">
    <location>
        <begin position="1"/>
        <end position="55"/>
    </location>
</feature>
<dbReference type="PROSITE" id="PS51192">
    <property type="entry name" value="HELICASE_ATP_BIND_1"/>
    <property type="match status" value="1"/>
</dbReference>
<dbReference type="FunFam" id="1.10.1520.10:FF:000015">
    <property type="entry name" value="Dicer-like protein 1"/>
    <property type="match status" value="1"/>
</dbReference>
<comment type="cofactor">
    <cofactor evidence="2">
        <name>Mg(2+)</name>
        <dbReference type="ChEBI" id="CHEBI:18420"/>
    </cofactor>
</comment>
<dbReference type="CDD" id="cd00593">
    <property type="entry name" value="RIBOc"/>
    <property type="match status" value="2"/>
</dbReference>
<dbReference type="GO" id="GO:0004386">
    <property type="term" value="F:helicase activity"/>
    <property type="evidence" value="ECO:0007669"/>
    <property type="project" value="UniProtKB-KW"/>
</dbReference>
<dbReference type="SUPFAM" id="SSF69065">
    <property type="entry name" value="RNase III domain-like"/>
    <property type="match status" value="2"/>
</dbReference>
<accession>A0A6A6QZP4</accession>
<feature type="domain" description="Helicase C-terminal" evidence="23">
    <location>
        <begin position="435"/>
        <end position="607"/>
    </location>
</feature>
<dbReference type="InterPro" id="IPR000999">
    <property type="entry name" value="RNase_III_dom"/>
</dbReference>
<dbReference type="InterPro" id="IPR056755">
    <property type="entry name" value="DSRM_2"/>
</dbReference>
<dbReference type="PROSITE" id="PS50142">
    <property type="entry name" value="RNASE_3_2"/>
    <property type="match status" value="2"/>
</dbReference>